<organism evidence="1 2">
    <name type="scientific">Lysinibacillus capsici</name>
    <dbReference type="NCBI Taxonomy" id="2115968"/>
    <lineage>
        <taxon>Bacteria</taxon>
        <taxon>Bacillati</taxon>
        <taxon>Bacillota</taxon>
        <taxon>Bacilli</taxon>
        <taxon>Bacillales</taxon>
        <taxon>Bacillaceae</taxon>
        <taxon>Lysinibacillus</taxon>
    </lineage>
</organism>
<name>A0ABY8KQB5_9BACI</name>
<accession>A0ABY8KQB5</accession>
<gene>
    <name evidence="1" type="ORF">QBO96_06320</name>
</gene>
<evidence type="ECO:0000313" key="1">
    <source>
        <dbReference type="EMBL" id="WGF39876.1"/>
    </source>
</evidence>
<sequence>MRLHHSNLVTGQVLNLRKRKQVYELDENMYLKEIYIAEINEHGNIVDEDKQGFIIVDIPSGLFKYKWNGAEWIEGETEEEKTEREALQLLESLKPTLEELANAELEIKMLTILTELEVIQ</sequence>
<keyword evidence="2" id="KW-1185">Reference proteome</keyword>
<proteinExistence type="predicted"/>
<dbReference type="RefSeq" id="WP_279495540.1">
    <property type="nucleotide sequence ID" value="NZ_CP122283.1"/>
</dbReference>
<evidence type="ECO:0008006" key="3">
    <source>
        <dbReference type="Google" id="ProtNLM"/>
    </source>
</evidence>
<reference evidence="1 2" key="1">
    <citation type="submission" date="2023-04" db="EMBL/GenBank/DDBJ databases">
        <title>Genomic of Lysinibacillus capsici TSBLM.</title>
        <authorList>
            <person name="Hu X.S."/>
            <person name="Yu C.H."/>
        </authorList>
    </citation>
    <scope>NUCLEOTIDE SEQUENCE [LARGE SCALE GENOMIC DNA]</scope>
    <source>
        <strain evidence="1 2">TSBLM</strain>
    </source>
</reference>
<protein>
    <recommendedName>
        <fullName evidence="3">Phage protein</fullName>
    </recommendedName>
</protein>
<dbReference type="Proteomes" id="UP001244564">
    <property type="component" value="Chromosome"/>
</dbReference>
<evidence type="ECO:0000313" key="2">
    <source>
        <dbReference type="Proteomes" id="UP001244564"/>
    </source>
</evidence>
<dbReference type="EMBL" id="CP122283">
    <property type="protein sequence ID" value="WGF39876.1"/>
    <property type="molecule type" value="Genomic_DNA"/>
</dbReference>